<dbReference type="PROSITE" id="PS00655">
    <property type="entry name" value="GLYCOSYL_HYDROL_F6_1"/>
    <property type="match status" value="1"/>
</dbReference>
<proteinExistence type="inferred from homology"/>
<keyword evidence="4 10" id="KW-0326">Glycosidase</keyword>
<dbReference type="Proteomes" id="UP000319257">
    <property type="component" value="Unassembled WGS sequence"/>
</dbReference>
<dbReference type="Gene3D" id="3.20.20.40">
    <property type="entry name" value="1, 4-beta cellobiohydrolase"/>
    <property type="match status" value="2"/>
</dbReference>
<evidence type="ECO:0000256" key="6">
    <source>
        <dbReference type="PIRSR" id="PIRSR001100-1"/>
    </source>
</evidence>
<dbReference type="InParanoid" id="A0A507B814"/>
<comment type="caution">
    <text evidence="11">The sequence shown here is derived from an EMBL/GenBank/DDBJ whole genome shotgun (WGS) entry which is preliminary data.</text>
</comment>
<reference evidence="11 12" key="1">
    <citation type="submission" date="2019-06" db="EMBL/GenBank/DDBJ databases">
        <title>Draft genome sequence of the filamentous fungus Phialemoniopsis curvata isolated from diesel fuel.</title>
        <authorList>
            <person name="Varaljay V.A."/>
            <person name="Lyon W.J."/>
            <person name="Crouch A.L."/>
            <person name="Drake C.E."/>
            <person name="Hollomon J.M."/>
            <person name="Nadeau L.J."/>
            <person name="Nunn H.S."/>
            <person name="Stevenson B.S."/>
            <person name="Bojanowski C.L."/>
            <person name="Crookes-Goodson W.J."/>
        </authorList>
    </citation>
    <scope>NUCLEOTIDE SEQUENCE [LARGE SCALE GENOMIC DNA]</scope>
    <source>
        <strain evidence="11 12">D216</strain>
    </source>
</reference>
<keyword evidence="10" id="KW-0732">Signal</keyword>
<comment type="similarity">
    <text evidence="10">Belongs to the glycosyl hydrolase family 6.</text>
</comment>
<gene>
    <name evidence="11" type="ORF">E0L32_000167</name>
</gene>
<keyword evidence="12" id="KW-1185">Reference proteome</keyword>
<evidence type="ECO:0000313" key="12">
    <source>
        <dbReference type="Proteomes" id="UP000319257"/>
    </source>
</evidence>
<feature type="active site" description="Proton donor" evidence="6 9">
    <location>
        <position position="197"/>
    </location>
</feature>
<evidence type="ECO:0000256" key="8">
    <source>
        <dbReference type="PROSITE-ProRule" id="PRU10056"/>
    </source>
</evidence>
<feature type="binding site" evidence="7">
    <location>
        <position position="245"/>
    </location>
    <ligand>
        <name>substrate</name>
    </ligand>
</feature>
<organism evidence="11 12">
    <name type="scientific">Thyridium curvatum</name>
    <dbReference type="NCBI Taxonomy" id="1093900"/>
    <lineage>
        <taxon>Eukaryota</taxon>
        <taxon>Fungi</taxon>
        <taxon>Dikarya</taxon>
        <taxon>Ascomycota</taxon>
        <taxon>Pezizomycotina</taxon>
        <taxon>Sordariomycetes</taxon>
        <taxon>Sordariomycetidae</taxon>
        <taxon>Thyridiales</taxon>
        <taxon>Thyridiaceae</taxon>
        <taxon>Thyridium</taxon>
    </lineage>
</organism>
<sequence>MKFTHSALLALAASAMAAPSATTKEQPRQAGACSSAVSLDAKTNVFKKYTLHPNDFYRSEVDAAAEQISDSSLAAAAKKVGDVGSFLWMDTIENIGRAEKNIADVPCDHIMGLVVYDLPGRDCAAKASNGELKVGEISKYKSEYIDRKYFLYTPFLSLIRYGGKKGKKADKRKNQTAIVKMLKAHPNTAFALIIEPDSLPNLVTNADLQTCKDSAAGYRDGVAYAFKQLNLPNVVMYVDAGHGGWLGWDANLKPGAQELAKVYKNAGSPSQVRGFATNIAGWNSWDESPGEFSTASDAKYNSCQNEKTYVEKFGAALKSAGMPNHAIVDTGRNGVTGLRKEWGDWCNVNGAGFGVRPTADTGLELADAFVWGKPGGESDGTSDTSATRYDSFCGKDDAFKPSPEAGTWNQAYFEMLLKNAVPSF</sequence>
<feature type="binding site" evidence="7">
    <location>
        <position position="373"/>
    </location>
    <ligand>
        <name>substrate</name>
    </ligand>
</feature>
<feature type="binding site" evidence="7">
    <location>
        <position position="345"/>
    </location>
    <ligand>
        <name>substrate</name>
    </ligand>
</feature>
<accession>A0A507B814</accession>
<evidence type="ECO:0000256" key="1">
    <source>
        <dbReference type="ARBA" id="ARBA00022801"/>
    </source>
</evidence>
<dbReference type="EMBL" id="SKBQ01000001">
    <property type="protein sequence ID" value="TPX15833.1"/>
    <property type="molecule type" value="Genomic_DNA"/>
</dbReference>
<dbReference type="OrthoDB" id="64893at2759"/>
<dbReference type="EC" id="3.2.1.-" evidence="10"/>
<dbReference type="PRINTS" id="PR00733">
    <property type="entry name" value="GLHYDRLASE6"/>
</dbReference>
<feature type="active site" evidence="8">
    <location>
        <position position="122"/>
    </location>
</feature>
<dbReference type="PANTHER" id="PTHR34876:SF2">
    <property type="entry name" value="GLUCANASE"/>
    <property type="match status" value="1"/>
</dbReference>
<dbReference type="SUPFAM" id="SSF51989">
    <property type="entry name" value="Glycosyl hydrolases family 6, cellulases"/>
    <property type="match status" value="2"/>
</dbReference>
<keyword evidence="3 10" id="KW-0119">Carbohydrate metabolism</keyword>
<feature type="binding site" evidence="7">
    <location>
        <position position="88"/>
    </location>
    <ligand>
        <name>substrate</name>
    </ligand>
</feature>
<feature type="binding site" evidence="7">
    <location>
        <position position="90"/>
    </location>
    <ligand>
        <name>substrate</name>
    </ligand>
</feature>
<protein>
    <recommendedName>
        <fullName evidence="10">Glucanase</fullName>
        <ecNumber evidence="10">3.2.1.-</ecNumber>
    </recommendedName>
</protein>
<dbReference type="GeneID" id="41967614"/>
<dbReference type="STRING" id="1093900.A0A507B814"/>
<feature type="signal peptide" evidence="10">
    <location>
        <begin position="1"/>
        <end position="23"/>
    </location>
</feature>
<dbReference type="Pfam" id="PF01341">
    <property type="entry name" value="Glyco_hydro_6"/>
    <property type="match status" value="2"/>
</dbReference>
<dbReference type="GO" id="GO:0004553">
    <property type="term" value="F:hydrolase activity, hydrolyzing O-glycosyl compounds"/>
    <property type="evidence" value="ECO:0007669"/>
    <property type="project" value="InterPro"/>
</dbReference>
<dbReference type="GO" id="GO:0030245">
    <property type="term" value="P:cellulose catabolic process"/>
    <property type="evidence" value="ECO:0007669"/>
    <property type="project" value="UniProtKB-KW"/>
</dbReference>
<dbReference type="InterPro" id="IPR001524">
    <property type="entry name" value="Glyco_hydro_6_CS"/>
</dbReference>
<evidence type="ECO:0000313" key="11">
    <source>
        <dbReference type="EMBL" id="TPX15833.1"/>
    </source>
</evidence>
<evidence type="ECO:0000256" key="5">
    <source>
        <dbReference type="ARBA" id="ARBA00023326"/>
    </source>
</evidence>
<dbReference type="PROSITE" id="PS00656">
    <property type="entry name" value="GLYCOSYL_HYDROL_F6_2"/>
    <property type="match status" value="1"/>
</dbReference>
<evidence type="ECO:0000256" key="2">
    <source>
        <dbReference type="ARBA" id="ARBA00023001"/>
    </source>
</evidence>
<keyword evidence="2 10" id="KW-0136">Cellulose degradation</keyword>
<evidence type="ECO:0000256" key="3">
    <source>
        <dbReference type="ARBA" id="ARBA00023277"/>
    </source>
</evidence>
<dbReference type="PANTHER" id="PTHR34876">
    <property type="match status" value="1"/>
</dbReference>
<dbReference type="AlphaFoldDB" id="A0A507B814"/>
<evidence type="ECO:0000256" key="4">
    <source>
        <dbReference type="ARBA" id="ARBA00023295"/>
    </source>
</evidence>
<dbReference type="RefSeq" id="XP_030997544.1">
    <property type="nucleotide sequence ID" value="XM_031135766.1"/>
</dbReference>
<evidence type="ECO:0000256" key="7">
    <source>
        <dbReference type="PIRSR" id="PIRSR001100-2"/>
    </source>
</evidence>
<feature type="binding site" evidence="7">
    <location>
        <position position="242"/>
    </location>
    <ligand>
        <name>substrate</name>
    </ligand>
</feature>
<dbReference type="InterPro" id="IPR036434">
    <property type="entry name" value="Beta_cellobiohydrolase_sf"/>
</dbReference>
<evidence type="ECO:0000256" key="9">
    <source>
        <dbReference type="PROSITE-ProRule" id="PRU10057"/>
    </source>
</evidence>
<feature type="chain" id="PRO_5021465327" description="Glucanase" evidence="10">
    <location>
        <begin position="24"/>
        <end position="424"/>
    </location>
</feature>
<dbReference type="InterPro" id="IPR016288">
    <property type="entry name" value="Beta_cellobiohydrolase"/>
</dbReference>
<evidence type="ECO:0000256" key="10">
    <source>
        <dbReference type="RuleBase" id="RU361186"/>
    </source>
</evidence>
<keyword evidence="5 10" id="KW-0624">Polysaccharide degradation</keyword>
<feature type="binding site" evidence="7">
    <location>
        <position position="377"/>
    </location>
    <ligand>
        <name>substrate</name>
    </ligand>
</feature>
<feature type="active site" description="Proton acceptor" evidence="6">
    <location>
        <position position="379"/>
    </location>
</feature>
<name>A0A507B814_9PEZI</name>
<dbReference type="PIRSF" id="PIRSF001100">
    <property type="entry name" value="Beta_cellobiohydrolase"/>
    <property type="match status" value="1"/>
</dbReference>
<keyword evidence="1 10" id="KW-0378">Hydrolase</keyword>